<dbReference type="EMBL" id="SLXT01000031">
    <property type="protein sequence ID" value="TCP61037.1"/>
    <property type="molecule type" value="Genomic_DNA"/>
</dbReference>
<accession>A0A4R2RG30</accession>
<feature type="region of interest" description="Disordered" evidence="1">
    <location>
        <begin position="83"/>
        <end position="103"/>
    </location>
</feature>
<sequence length="103" mass="11197">MVNDKLPVKLTASSTPLGIVQRWLAISSVVTIHQFDDLSAALAQSHNDEKSEKALALPLPSYEVIDYFIGHATYPSVALPPPFDNQGESALSRRVPSPLLLTE</sequence>
<organism evidence="2 3">
    <name type="scientific">Heliophilum fasciatum</name>
    <dbReference type="NCBI Taxonomy" id="35700"/>
    <lineage>
        <taxon>Bacteria</taxon>
        <taxon>Bacillati</taxon>
        <taxon>Bacillota</taxon>
        <taxon>Clostridia</taxon>
        <taxon>Eubacteriales</taxon>
        <taxon>Heliobacteriaceae</taxon>
        <taxon>Heliophilum</taxon>
    </lineage>
</organism>
<evidence type="ECO:0000256" key="1">
    <source>
        <dbReference type="SAM" id="MobiDB-lite"/>
    </source>
</evidence>
<keyword evidence="3" id="KW-1185">Reference proteome</keyword>
<evidence type="ECO:0000313" key="3">
    <source>
        <dbReference type="Proteomes" id="UP000294813"/>
    </source>
</evidence>
<reference evidence="2 3" key="1">
    <citation type="submission" date="2019-03" db="EMBL/GenBank/DDBJ databases">
        <title>Genomic Encyclopedia of Type Strains, Phase IV (KMG-IV): sequencing the most valuable type-strain genomes for metagenomic binning, comparative biology and taxonomic classification.</title>
        <authorList>
            <person name="Goeker M."/>
        </authorList>
    </citation>
    <scope>NUCLEOTIDE SEQUENCE [LARGE SCALE GENOMIC DNA]</scope>
    <source>
        <strain evidence="2 3">DSM 11170</strain>
    </source>
</reference>
<gene>
    <name evidence="2" type="ORF">EDD73_13134</name>
</gene>
<comment type="caution">
    <text evidence="2">The sequence shown here is derived from an EMBL/GenBank/DDBJ whole genome shotgun (WGS) entry which is preliminary data.</text>
</comment>
<dbReference type="Proteomes" id="UP000294813">
    <property type="component" value="Unassembled WGS sequence"/>
</dbReference>
<evidence type="ECO:0000313" key="2">
    <source>
        <dbReference type="EMBL" id="TCP61037.1"/>
    </source>
</evidence>
<proteinExistence type="predicted"/>
<protein>
    <submittedName>
        <fullName evidence="2">Uncharacterized protein</fullName>
    </submittedName>
</protein>
<dbReference type="AlphaFoldDB" id="A0A4R2RG30"/>
<name>A0A4R2RG30_9FIRM</name>